<dbReference type="FunFam" id="2.160.20.10:FF:000013">
    <property type="entry name" value="Pectinesterase"/>
    <property type="match status" value="1"/>
</dbReference>
<name>A0A0K9NQ37_ZOSMR</name>
<evidence type="ECO:0000256" key="8">
    <source>
        <dbReference type="ARBA" id="ARBA00057335"/>
    </source>
</evidence>
<dbReference type="InterPro" id="IPR011050">
    <property type="entry name" value="Pectin_lyase_fold/virulence"/>
</dbReference>
<comment type="pathway">
    <text evidence="1">Glycan metabolism; pectin degradation; 2-dehydro-3-deoxy-D-gluconate from pectin: step 1/5.</text>
</comment>
<evidence type="ECO:0000256" key="1">
    <source>
        <dbReference type="ARBA" id="ARBA00005184"/>
    </source>
</evidence>
<dbReference type="SUPFAM" id="SSF51126">
    <property type="entry name" value="Pectin lyase-like"/>
    <property type="match status" value="1"/>
</dbReference>
<dbReference type="OrthoDB" id="2019149at2759"/>
<dbReference type="InterPro" id="IPR012334">
    <property type="entry name" value="Pectin_lyas_fold"/>
</dbReference>
<comment type="similarity">
    <text evidence="2">Belongs to the pectinesterase family.</text>
</comment>
<comment type="caution">
    <text evidence="10">The sequence shown here is derived from an EMBL/GenBank/DDBJ whole genome shotgun (WGS) entry which is preliminary data.</text>
</comment>
<sequence>MPIPSLAGGVSVIRSIFVGKHGKVDFYTVQSAIDSIPVGNKEWTRIHVASGIYTEQVRIPWGKEFILLEGEGRETTTIVSSNALPNDSDNTGSDKISMDSVATFTSLADNIVVRYITFKNLYTDGCGMIRRAIAAYVAGDKTTFYDCGMISYQDTLFDKMGRHYFKNCYIEGGIDYIFGRGQSIYERCTLFTVAHAPIGSGWITAQGRSGPHDANGFVFKFCNLVGNGRAYLGRAWGAFSRVVFFKSTMSEVIDPKGWDNWNQTVENLSDYEYQCTGPGSSSTGRVNWVKTTLSQRSIYMFSGNGYIDNEGWLERQP</sequence>
<keyword evidence="5" id="KW-0063">Aspartyl esterase</keyword>
<dbReference type="InterPro" id="IPR000070">
    <property type="entry name" value="Pectinesterase_cat"/>
</dbReference>
<gene>
    <name evidence="10" type="ORF">ZOSMA_79G00180</name>
</gene>
<evidence type="ECO:0000256" key="5">
    <source>
        <dbReference type="ARBA" id="ARBA00023085"/>
    </source>
</evidence>
<comment type="catalytic activity">
    <reaction evidence="7">
        <text>[(1-&gt;4)-alpha-D-galacturonosyl methyl ester](n) + n H2O = [(1-&gt;4)-alpha-D-galacturonosyl](n) + n methanol + n H(+)</text>
        <dbReference type="Rhea" id="RHEA:22380"/>
        <dbReference type="Rhea" id="RHEA-COMP:14570"/>
        <dbReference type="Rhea" id="RHEA-COMP:14573"/>
        <dbReference type="ChEBI" id="CHEBI:15377"/>
        <dbReference type="ChEBI" id="CHEBI:15378"/>
        <dbReference type="ChEBI" id="CHEBI:17790"/>
        <dbReference type="ChEBI" id="CHEBI:140522"/>
        <dbReference type="ChEBI" id="CHEBI:140523"/>
        <dbReference type="EC" id="3.1.1.11"/>
    </reaction>
</comment>
<dbReference type="GO" id="GO:0030599">
    <property type="term" value="F:pectinesterase activity"/>
    <property type="evidence" value="ECO:0000318"/>
    <property type="project" value="GO_Central"/>
</dbReference>
<organism evidence="10 11">
    <name type="scientific">Zostera marina</name>
    <name type="common">Eelgrass</name>
    <dbReference type="NCBI Taxonomy" id="29655"/>
    <lineage>
        <taxon>Eukaryota</taxon>
        <taxon>Viridiplantae</taxon>
        <taxon>Streptophyta</taxon>
        <taxon>Embryophyta</taxon>
        <taxon>Tracheophyta</taxon>
        <taxon>Spermatophyta</taxon>
        <taxon>Magnoliopsida</taxon>
        <taxon>Liliopsida</taxon>
        <taxon>Zosteraceae</taxon>
        <taxon>Zostera</taxon>
    </lineage>
</organism>
<evidence type="ECO:0000256" key="3">
    <source>
        <dbReference type="ARBA" id="ARBA00013229"/>
    </source>
</evidence>
<feature type="domain" description="Pectinesterase catalytic" evidence="9">
    <location>
        <begin position="16"/>
        <end position="309"/>
    </location>
</feature>
<dbReference type="OMA" id="WIRLHIA"/>
<evidence type="ECO:0000256" key="4">
    <source>
        <dbReference type="ARBA" id="ARBA00022801"/>
    </source>
</evidence>
<protein>
    <recommendedName>
        <fullName evidence="3">pectinesterase</fullName>
        <ecNumber evidence="3">3.1.1.11</ecNumber>
    </recommendedName>
</protein>
<dbReference type="STRING" id="29655.A0A0K9NQ37"/>
<proteinExistence type="inferred from homology"/>
<comment type="function">
    <text evidence="8">Acts in the modification of cell walls via demethylesterification of cell wall pectin.</text>
</comment>
<evidence type="ECO:0000256" key="2">
    <source>
        <dbReference type="ARBA" id="ARBA00008891"/>
    </source>
</evidence>
<dbReference type="AlphaFoldDB" id="A0A0K9NQ37"/>
<evidence type="ECO:0000256" key="7">
    <source>
        <dbReference type="ARBA" id="ARBA00047928"/>
    </source>
</evidence>
<keyword evidence="4" id="KW-0378">Hydrolase</keyword>
<dbReference type="Pfam" id="PF01095">
    <property type="entry name" value="Pectinesterase"/>
    <property type="match status" value="1"/>
</dbReference>
<dbReference type="GO" id="GO:0045490">
    <property type="term" value="P:pectin catabolic process"/>
    <property type="evidence" value="ECO:0000318"/>
    <property type="project" value="GO_Central"/>
</dbReference>
<evidence type="ECO:0000256" key="6">
    <source>
        <dbReference type="ARBA" id="ARBA00023180"/>
    </source>
</evidence>
<dbReference type="UniPathway" id="UPA00545">
    <property type="reaction ID" value="UER00823"/>
</dbReference>
<dbReference type="EC" id="3.1.1.11" evidence="3"/>
<dbReference type="PANTHER" id="PTHR31321">
    <property type="entry name" value="ACYL-COA THIOESTER HYDROLASE YBHC-RELATED"/>
    <property type="match status" value="1"/>
</dbReference>
<keyword evidence="6" id="KW-0325">Glycoprotein</keyword>
<evidence type="ECO:0000313" key="11">
    <source>
        <dbReference type="Proteomes" id="UP000036987"/>
    </source>
</evidence>
<accession>A0A0K9NQ37</accession>
<dbReference type="Proteomes" id="UP000036987">
    <property type="component" value="Unassembled WGS sequence"/>
</dbReference>
<reference evidence="11" key="1">
    <citation type="journal article" date="2016" name="Nature">
        <title>The genome of the seagrass Zostera marina reveals angiosperm adaptation to the sea.</title>
        <authorList>
            <person name="Olsen J.L."/>
            <person name="Rouze P."/>
            <person name="Verhelst B."/>
            <person name="Lin Y.-C."/>
            <person name="Bayer T."/>
            <person name="Collen J."/>
            <person name="Dattolo E."/>
            <person name="De Paoli E."/>
            <person name="Dittami S."/>
            <person name="Maumus F."/>
            <person name="Michel G."/>
            <person name="Kersting A."/>
            <person name="Lauritano C."/>
            <person name="Lohaus R."/>
            <person name="Toepel M."/>
            <person name="Tonon T."/>
            <person name="Vanneste K."/>
            <person name="Amirebrahimi M."/>
            <person name="Brakel J."/>
            <person name="Bostroem C."/>
            <person name="Chovatia M."/>
            <person name="Grimwood J."/>
            <person name="Jenkins J.W."/>
            <person name="Jueterbock A."/>
            <person name="Mraz A."/>
            <person name="Stam W.T."/>
            <person name="Tice H."/>
            <person name="Bornberg-Bauer E."/>
            <person name="Green P.J."/>
            <person name="Pearson G.A."/>
            <person name="Procaccini G."/>
            <person name="Duarte C.M."/>
            <person name="Schmutz J."/>
            <person name="Reusch T.B.H."/>
            <person name="Van de Peer Y."/>
        </authorList>
    </citation>
    <scope>NUCLEOTIDE SEQUENCE [LARGE SCALE GENOMIC DNA]</scope>
    <source>
        <strain evidence="11">cv. Finnish</strain>
    </source>
</reference>
<dbReference type="GO" id="GO:0042545">
    <property type="term" value="P:cell wall modification"/>
    <property type="evidence" value="ECO:0007669"/>
    <property type="project" value="InterPro"/>
</dbReference>
<dbReference type="Gene3D" id="2.160.20.10">
    <property type="entry name" value="Single-stranded right-handed beta-helix, Pectin lyase-like"/>
    <property type="match status" value="1"/>
</dbReference>
<dbReference type="PANTHER" id="PTHR31321:SF134">
    <property type="entry name" value="PECTINESTERASE"/>
    <property type="match status" value="1"/>
</dbReference>
<keyword evidence="11" id="KW-1185">Reference proteome</keyword>
<evidence type="ECO:0000313" key="10">
    <source>
        <dbReference type="EMBL" id="KMZ58177.1"/>
    </source>
</evidence>
<dbReference type="EMBL" id="LFYR01001977">
    <property type="protein sequence ID" value="KMZ58177.1"/>
    <property type="molecule type" value="Genomic_DNA"/>
</dbReference>
<evidence type="ECO:0000259" key="9">
    <source>
        <dbReference type="Pfam" id="PF01095"/>
    </source>
</evidence>